<feature type="binding site" evidence="11">
    <location>
        <position position="346"/>
    </location>
    <ligand>
        <name>Zn(2+)</name>
        <dbReference type="ChEBI" id="CHEBI:29105"/>
    </ligand>
</feature>
<feature type="binding site" evidence="11">
    <location>
        <position position="346"/>
    </location>
    <ligand>
        <name>substrate</name>
    </ligand>
</feature>
<dbReference type="GO" id="GO:0008270">
    <property type="term" value="F:zinc ion binding"/>
    <property type="evidence" value="ECO:0007669"/>
    <property type="project" value="UniProtKB-UniRule"/>
</dbReference>
<keyword evidence="11" id="KW-0520">NAD</keyword>
<dbReference type="CDD" id="cd06572">
    <property type="entry name" value="Histidinol_dh"/>
    <property type="match status" value="1"/>
</dbReference>
<dbReference type="SUPFAM" id="SSF53720">
    <property type="entry name" value="ALDH-like"/>
    <property type="match status" value="1"/>
</dbReference>
<keyword evidence="7 11" id="KW-0862">Zinc</keyword>
<evidence type="ECO:0000256" key="2">
    <source>
        <dbReference type="ARBA" id="ARBA00004940"/>
    </source>
</evidence>
<keyword evidence="11" id="KW-0028">Amino-acid biosynthesis</keyword>
<feature type="binding site" evidence="11">
    <location>
        <position position="444"/>
    </location>
    <ligand>
        <name>Zn(2+)</name>
        <dbReference type="ChEBI" id="CHEBI:29105"/>
    </ligand>
</feature>
<organism evidence="13 14">
    <name type="scientific">Methanorbis rubei</name>
    <dbReference type="NCBI Taxonomy" id="3028300"/>
    <lineage>
        <taxon>Archaea</taxon>
        <taxon>Methanobacteriati</taxon>
        <taxon>Methanobacteriota</taxon>
        <taxon>Stenosarchaea group</taxon>
        <taxon>Methanomicrobia</taxon>
        <taxon>Methanomicrobiales</taxon>
        <taxon>Methanocorpusculaceae</taxon>
        <taxon>Methanorbis</taxon>
    </lineage>
</organism>
<dbReference type="GO" id="GO:0005737">
    <property type="term" value="C:cytoplasm"/>
    <property type="evidence" value="ECO:0007669"/>
    <property type="project" value="TreeGrafter"/>
</dbReference>
<feature type="binding site" evidence="11">
    <location>
        <position position="503"/>
    </location>
    <ligand>
        <name>substrate</name>
    </ligand>
</feature>
<reference evidence="13 14" key="1">
    <citation type="submission" date="2023-06" db="EMBL/GenBank/DDBJ databases">
        <title>Genome sequence of Methancorpusculaceae sp. Cs1.</title>
        <authorList>
            <person name="Protasov E."/>
            <person name="Platt K."/>
            <person name="Poehlein A."/>
            <person name="Daniel R."/>
            <person name="Brune A."/>
        </authorList>
    </citation>
    <scope>NUCLEOTIDE SEQUENCE [LARGE SCALE GENOMIC DNA]</scope>
    <source>
        <strain evidence="13 14">Cs1</strain>
    </source>
</reference>
<evidence type="ECO:0000256" key="9">
    <source>
        <dbReference type="ARBA" id="ARBA00023102"/>
    </source>
</evidence>
<feature type="binding site" evidence="11">
    <location>
        <position position="217"/>
    </location>
    <ligand>
        <name>NAD(+)</name>
        <dbReference type="ChEBI" id="CHEBI:57540"/>
    </ligand>
</feature>
<evidence type="ECO:0000256" key="12">
    <source>
        <dbReference type="RuleBase" id="RU004175"/>
    </source>
</evidence>
<evidence type="ECO:0000256" key="10">
    <source>
        <dbReference type="ARBA" id="ARBA00049489"/>
    </source>
</evidence>
<keyword evidence="9 11" id="KW-0368">Histidine biosynthesis</keyword>
<feature type="binding site" evidence="11">
    <location>
        <position position="411"/>
    </location>
    <ligand>
        <name>substrate</name>
    </ligand>
</feature>
<feature type="binding site" evidence="11">
    <location>
        <position position="321"/>
    </location>
    <ligand>
        <name>substrate</name>
    </ligand>
</feature>
<feature type="binding site" evidence="11">
    <location>
        <position position="444"/>
    </location>
    <ligand>
        <name>substrate</name>
    </ligand>
</feature>
<comment type="catalytic activity">
    <reaction evidence="10 11">
        <text>L-histidinol + 2 NAD(+) + H2O = L-histidine + 2 NADH + 3 H(+)</text>
        <dbReference type="Rhea" id="RHEA:20641"/>
        <dbReference type="ChEBI" id="CHEBI:15377"/>
        <dbReference type="ChEBI" id="CHEBI:15378"/>
        <dbReference type="ChEBI" id="CHEBI:57540"/>
        <dbReference type="ChEBI" id="CHEBI:57595"/>
        <dbReference type="ChEBI" id="CHEBI:57699"/>
        <dbReference type="ChEBI" id="CHEBI:57945"/>
        <dbReference type="EC" id="1.1.1.23"/>
    </reaction>
</comment>
<dbReference type="Gene3D" id="1.20.5.1300">
    <property type="match status" value="1"/>
</dbReference>
<dbReference type="PRINTS" id="PR00083">
    <property type="entry name" value="HOLDHDRGNASE"/>
</dbReference>
<evidence type="ECO:0000313" key="14">
    <source>
        <dbReference type="Proteomes" id="UP001283212"/>
    </source>
</evidence>
<dbReference type="EMBL" id="JAWDKB010000001">
    <property type="protein sequence ID" value="MDV0442913.1"/>
    <property type="molecule type" value="Genomic_DNA"/>
</dbReference>
<dbReference type="AlphaFoldDB" id="A0AAE4MFN1"/>
<evidence type="ECO:0000256" key="4">
    <source>
        <dbReference type="ARBA" id="ARBA00012965"/>
    </source>
</evidence>
<dbReference type="FunFam" id="3.40.50.1980:FF:000001">
    <property type="entry name" value="Histidinol dehydrogenase"/>
    <property type="match status" value="1"/>
</dbReference>
<evidence type="ECO:0000256" key="1">
    <source>
        <dbReference type="ARBA" id="ARBA00003850"/>
    </source>
</evidence>
<feature type="active site" description="Proton acceptor" evidence="11">
    <location>
        <position position="410"/>
    </location>
</feature>
<dbReference type="InterPro" id="IPR012131">
    <property type="entry name" value="Hstdl_DH"/>
</dbReference>
<accession>A0AAE4MFN1</accession>
<comment type="similarity">
    <text evidence="3 11 12">Belongs to the histidinol dehydrogenase family.</text>
</comment>
<dbReference type="Proteomes" id="UP001283212">
    <property type="component" value="Unassembled WGS sequence"/>
</dbReference>
<feature type="binding site" evidence="11">
    <location>
        <position position="498"/>
    </location>
    <ligand>
        <name>substrate</name>
    </ligand>
</feature>
<dbReference type="Pfam" id="PF00815">
    <property type="entry name" value="Histidinol_dh"/>
    <property type="match status" value="1"/>
</dbReference>
<gene>
    <name evidence="11 13" type="primary">hisD</name>
    <name evidence="13" type="ORF">McpCs1_02750</name>
</gene>
<dbReference type="InterPro" id="IPR001692">
    <property type="entry name" value="Histidinol_DH_CS"/>
</dbReference>
<feature type="binding site" evidence="11">
    <location>
        <position position="503"/>
    </location>
    <ligand>
        <name>Zn(2+)</name>
        <dbReference type="ChEBI" id="CHEBI:29105"/>
    </ligand>
</feature>
<keyword evidence="14" id="KW-1185">Reference proteome</keyword>
<evidence type="ECO:0000256" key="3">
    <source>
        <dbReference type="ARBA" id="ARBA00010178"/>
    </source>
</evidence>
<feature type="binding site" evidence="11">
    <location>
        <position position="298"/>
    </location>
    <ligand>
        <name>NAD(+)</name>
        <dbReference type="ChEBI" id="CHEBI:57540"/>
    </ligand>
</feature>
<evidence type="ECO:0000256" key="11">
    <source>
        <dbReference type="HAMAP-Rule" id="MF_01024"/>
    </source>
</evidence>
<feature type="active site" description="Proton acceptor" evidence="11">
    <location>
        <position position="411"/>
    </location>
</feature>
<proteinExistence type="inferred from homology"/>
<evidence type="ECO:0000256" key="8">
    <source>
        <dbReference type="ARBA" id="ARBA00023002"/>
    </source>
</evidence>
<dbReference type="GO" id="GO:0004399">
    <property type="term" value="F:histidinol dehydrogenase activity"/>
    <property type="evidence" value="ECO:0007669"/>
    <property type="project" value="UniProtKB-UniRule"/>
</dbReference>
<dbReference type="PANTHER" id="PTHR21256">
    <property type="entry name" value="HISTIDINOL DEHYDROGENASE HDH"/>
    <property type="match status" value="1"/>
</dbReference>
<comment type="pathway">
    <text evidence="2 11">Amino-acid biosynthesis; L-histidine biosynthesis; L-histidine from 5-phospho-alpha-D-ribose 1-diphosphate: step 9/9.</text>
</comment>
<feature type="binding site" evidence="11">
    <location>
        <position position="343"/>
    </location>
    <ligand>
        <name>substrate</name>
    </ligand>
</feature>
<evidence type="ECO:0000256" key="7">
    <source>
        <dbReference type="ARBA" id="ARBA00022833"/>
    </source>
</evidence>
<keyword evidence="6 11" id="KW-0479">Metal-binding</keyword>
<sequence length="512" mass="55832">MSINSFIVRSLQLPPRKNGTHAYGLLTASREHTEFHRKTSLRGVNITEVNCFRIQWCSRLSVMFFYVLCVFRVRQDLISNTDPLKKGNTVRTKHLLMFWQPLSVESWIGMRRGSLSDVKDSVNTIIEDVRVNGDKALFSLTEKFDHQKLSSLEIPPEEIDAAYDQVSPELVQALIEAEARITQFHELQKSKTLWLEEMEPGITLGVKTTPLDRIGAYIPGGRAAYPSTVLMTTVAARVAGVPEIVVCTPPKVNPLTLVALDIAGVDEAYQLGGAQAIAAMALGTETIRPVQKIVGPGNVFVTQAKMMLREYADIDFPAGPSEIGIIADASAEPRYIAADVLAQAEHDPNAACVLVTDSKKLAAEVGEEIAVQIADAPRRDIMEKALAHSGYVIAESMEDATDLMNRIAPEHLSIQTVDALSTLSGIRHAGSIFIGPYTPVACGDYASGTNHVLPTAGYAKSYSALDVNHFMKRSQVQMVTREGLESIGDVIEALATAEGLAAHANSVRLRRE</sequence>
<dbReference type="Gene3D" id="3.40.50.1980">
    <property type="entry name" value="Nitrogenase molybdenum iron protein domain"/>
    <property type="match status" value="2"/>
</dbReference>
<evidence type="ECO:0000256" key="5">
    <source>
        <dbReference type="ARBA" id="ARBA00016531"/>
    </source>
</evidence>
<feature type="binding site" evidence="11">
    <location>
        <position position="343"/>
    </location>
    <ligand>
        <name>Zn(2+)</name>
        <dbReference type="ChEBI" id="CHEBI:29105"/>
    </ligand>
</feature>
<feature type="binding site" evidence="11">
    <location>
        <position position="275"/>
    </location>
    <ligand>
        <name>NAD(+)</name>
        <dbReference type="ChEBI" id="CHEBI:57540"/>
    </ligand>
</feature>
<dbReference type="PANTHER" id="PTHR21256:SF2">
    <property type="entry name" value="HISTIDINE BIOSYNTHESIS TRIFUNCTIONAL PROTEIN"/>
    <property type="match status" value="1"/>
</dbReference>
<comment type="function">
    <text evidence="1 11">Catalyzes the sequential NAD-dependent oxidations of L-histidinol to L-histidinaldehyde and then to L-histidine.</text>
</comment>
<protein>
    <recommendedName>
        <fullName evidence="5 11">Histidinol dehydrogenase</fullName>
        <shortName evidence="11">HDH</shortName>
        <ecNumber evidence="4 11">1.1.1.23</ecNumber>
    </recommendedName>
</protein>
<keyword evidence="8 11" id="KW-0560">Oxidoreductase</keyword>
<dbReference type="GO" id="GO:0000105">
    <property type="term" value="P:L-histidine biosynthetic process"/>
    <property type="evidence" value="ECO:0007669"/>
    <property type="project" value="UniProtKB-UniRule"/>
</dbReference>
<dbReference type="HAMAP" id="MF_01024">
    <property type="entry name" value="HisD"/>
    <property type="match status" value="1"/>
</dbReference>
<dbReference type="FunFam" id="3.40.50.1980:FF:000026">
    <property type="entry name" value="Histidinol dehydrogenase"/>
    <property type="match status" value="1"/>
</dbReference>
<dbReference type="GO" id="GO:0051287">
    <property type="term" value="F:NAD binding"/>
    <property type="evidence" value="ECO:0007669"/>
    <property type="project" value="InterPro"/>
</dbReference>
<name>A0AAE4MFN1_9EURY</name>
<dbReference type="PROSITE" id="PS00611">
    <property type="entry name" value="HISOL_DEHYDROGENASE"/>
    <property type="match status" value="1"/>
</dbReference>
<comment type="cofactor">
    <cofactor evidence="11">
        <name>Zn(2+)</name>
        <dbReference type="ChEBI" id="CHEBI:29105"/>
    </cofactor>
    <text evidence="11">Binds 1 zinc ion per subunit.</text>
</comment>
<evidence type="ECO:0000256" key="6">
    <source>
        <dbReference type="ARBA" id="ARBA00022723"/>
    </source>
</evidence>
<dbReference type="EC" id="1.1.1.23" evidence="4 11"/>
<dbReference type="InterPro" id="IPR016161">
    <property type="entry name" value="Ald_DH/histidinol_DH"/>
</dbReference>
<evidence type="ECO:0000313" key="13">
    <source>
        <dbReference type="EMBL" id="MDV0442913.1"/>
    </source>
</evidence>
<comment type="caution">
    <text evidence="13">The sequence shown here is derived from an EMBL/GenBank/DDBJ whole genome shotgun (WGS) entry which is preliminary data.</text>
</comment>
<dbReference type="NCBIfam" id="TIGR00069">
    <property type="entry name" value="hisD"/>
    <property type="match status" value="1"/>
</dbReference>